<dbReference type="InterPro" id="IPR036397">
    <property type="entry name" value="RNaseH_sf"/>
</dbReference>
<dbReference type="GO" id="GO:0015074">
    <property type="term" value="P:DNA integration"/>
    <property type="evidence" value="ECO:0007669"/>
    <property type="project" value="InterPro"/>
</dbReference>
<gene>
    <name evidence="2" type="ordered locus">Os06g0713500</name>
</gene>
<organism evidence="2 3">
    <name type="scientific">Oryza sativa subsp. japonica</name>
    <name type="common">Rice</name>
    <dbReference type="NCBI Taxonomy" id="39947"/>
    <lineage>
        <taxon>Eukaryota</taxon>
        <taxon>Viridiplantae</taxon>
        <taxon>Streptophyta</taxon>
        <taxon>Embryophyta</taxon>
        <taxon>Tracheophyta</taxon>
        <taxon>Spermatophyta</taxon>
        <taxon>Magnoliopsida</taxon>
        <taxon>Liliopsida</taxon>
        <taxon>Poales</taxon>
        <taxon>Poaceae</taxon>
        <taxon>BOP clade</taxon>
        <taxon>Oryzoideae</taxon>
        <taxon>Oryzeae</taxon>
        <taxon>Oryzinae</taxon>
        <taxon>Oryza</taxon>
        <taxon>Oryza sativa</taxon>
    </lineage>
</organism>
<dbReference type="PANTHER" id="PTHR37984:SF5">
    <property type="entry name" value="PROTEIN NYNRIN-LIKE"/>
    <property type="match status" value="1"/>
</dbReference>
<evidence type="ECO:0000313" key="3">
    <source>
        <dbReference type="Proteomes" id="UP000000763"/>
    </source>
</evidence>
<accession>Q0D9J2</accession>
<reference evidence="3" key="2">
    <citation type="journal article" date="2008" name="Nucleic Acids Res.">
        <title>The rice annotation project database (RAP-DB): 2008 update.</title>
        <authorList>
            <consortium name="The rice annotation project (RAP)"/>
        </authorList>
    </citation>
    <scope>GENOME REANNOTATION</scope>
    <source>
        <strain evidence="3">cv. Nipponbare</strain>
    </source>
</reference>
<evidence type="ECO:0000259" key="1">
    <source>
        <dbReference type="PROSITE" id="PS50994"/>
    </source>
</evidence>
<dbReference type="GO" id="GO:0003676">
    <property type="term" value="F:nucleic acid binding"/>
    <property type="evidence" value="ECO:0007669"/>
    <property type="project" value="InterPro"/>
</dbReference>
<dbReference type="InterPro" id="IPR050951">
    <property type="entry name" value="Retrovirus_Pol_polyprotein"/>
</dbReference>
<dbReference type="InterPro" id="IPR056924">
    <property type="entry name" value="SH3_Tf2-1"/>
</dbReference>
<dbReference type="InterPro" id="IPR001584">
    <property type="entry name" value="Integrase_cat-core"/>
</dbReference>
<dbReference type="PANTHER" id="PTHR37984">
    <property type="entry name" value="PROTEIN CBG26694"/>
    <property type="match status" value="1"/>
</dbReference>
<dbReference type="Pfam" id="PF24626">
    <property type="entry name" value="SH3_Tf2-1"/>
    <property type="match status" value="1"/>
</dbReference>
<dbReference type="EMBL" id="AP008212">
    <property type="protein sequence ID" value="BAF20481.1"/>
    <property type="molecule type" value="Genomic_DNA"/>
</dbReference>
<proteinExistence type="predicted"/>
<dbReference type="KEGG" id="dosa:Os06g0713500"/>
<dbReference type="Proteomes" id="UP000000763">
    <property type="component" value="Chromosome 6"/>
</dbReference>
<sequence length="248" mass="29232">MRNVYRLHGMPKVIISDRDRIFTSQFWECLFTMAGIKLHMSSSYHPQSDGQTERVNQCLEIFLRCFIHATPRKWAAWLYLAEFWYYSSYQSTVHKTPFEVVYGYQPSHFGISMEDCVVPDLAEWLSDRKFMHHLIQQHLHRAQQQMKFYADKNRSFREFQLQDWVYLKVQPYVKSSVAKRANHKLSFRYYGPFQILQKVGSVAYKLDLPPDCLIHPVVHVSQLRAATGFSPPVQQALPSPLDKLQVPE</sequence>
<protein>
    <submittedName>
        <fullName evidence="2">Os06g0713500 protein</fullName>
    </submittedName>
</protein>
<dbReference type="SUPFAM" id="SSF53098">
    <property type="entry name" value="Ribonuclease H-like"/>
    <property type="match status" value="1"/>
</dbReference>
<feature type="domain" description="Integrase catalytic" evidence="1">
    <location>
        <begin position="1"/>
        <end position="105"/>
    </location>
</feature>
<dbReference type="InterPro" id="IPR012337">
    <property type="entry name" value="RNaseH-like_sf"/>
</dbReference>
<name>Q0D9J2_ORYSJ</name>
<evidence type="ECO:0000313" key="2">
    <source>
        <dbReference type="EMBL" id="BAF20481.1"/>
    </source>
</evidence>
<dbReference type="AlphaFoldDB" id="Q0D9J2"/>
<dbReference type="PROSITE" id="PS50994">
    <property type="entry name" value="INTEGRASE"/>
    <property type="match status" value="1"/>
</dbReference>
<dbReference type="Gene3D" id="3.30.420.10">
    <property type="entry name" value="Ribonuclease H-like superfamily/Ribonuclease H"/>
    <property type="match status" value="1"/>
</dbReference>
<reference evidence="2 3" key="1">
    <citation type="journal article" date="2005" name="Nature">
        <title>The map-based sequence of the rice genome.</title>
        <authorList>
            <consortium name="International rice genome sequencing project (IRGSP)"/>
            <person name="Matsumoto T."/>
            <person name="Wu J."/>
            <person name="Kanamori H."/>
            <person name="Katayose Y."/>
            <person name="Fujisawa M."/>
            <person name="Namiki N."/>
            <person name="Mizuno H."/>
            <person name="Yamamoto K."/>
            <person name="Antonio B.A."/>
            <person name="Baba T."/>
            <person name="Sakata K."/>
            <person name="Nagamura Y."/>
            <person name="Aoki H."/>
            <person name="Arikawa K."/>
            <person name="Arita K."/>
            <person name="Bito T."/>
            <person name="Chiden Y."/>
            <person name="Fujitsuka N."/>
            <person name="Fukunaka R."/>
            <person name="Hamada M."/>
            <person name="Harada C."/>
            <person name="Hayashi A."/>
            <person name="Hijishita S."/>
            <person name="Honda M."/>
            <person name="Hosokawa S."/>
            <person name="Ichikawa Y."/>
            <person name="Idonuma A."/>
            <person name="Iijima M."/>
            <person name="Ikeda M."/>
            <person name="Ikeno M."/>
            <person name="Ito K."/>
            <person name="Ito S."/>
            <person name="Ito T."/>
            <person name="Ito Y."/>
            <person name="Ito Y."/>
            <person name="Iwabuchi A."/>
            <person name="Kamiya K."/>
            <person name="Karasawa W."/>
            <person name="Kurita K."/>
            <person name="Katagiri S."/>
            <person name="Kikuta A."/>
            <person name="Kobayashi H."/>
            <person name="Kobayashi N."/>
            <person name="Machita K."/>
            <person name="Maehara T."/>
            <person name="Masukawa M."/>
            <person name="Mizubayashi T."/>
            <person name="Mukai Y."/>
            <person name="Nagasaki H."/>
            <person name="Nagata Y."/>
            <person name="Naito S."/>
            <person name="Nakashima M."/>
            <person name="Nakama Y."/>
            <person name="Nakamichi Y."/>
            <person name="Nakamura M."/>
            <person name="Meguro A."/>
            <person name="Negishi M."/>
            <person name="Ohta I."/>
            <person name="Ohta T."/>
            <person name="Okamoto M."/>
            <person name="Ono N."/>
            <person name="Saji S."/>
            <person name="Sakaguchi M."/>
            <person name="Sakai K."/>
            <person name="Shibata M."/>
            <person name="Shimokawa T."/>
            <person name="Song J."/>
            <person name="Takazaki Y."/>
            <person name="Terasawa K."/>
            <person name="Tsugane M."/>
            <person name="Tsuji K."/>
            <person name="Ueda S."/>
            <person name="Waki K."/>
            <person name="Yamagata H."/>
            <person name="Yamamoto M."/>
            <person name="Yamamoto S."/>
            <person name="Yamane H."/>
            <person name="Yoshiki S."/>
            <person name="Yoshihara R."/>
            <person name="Yukawa K."/>
            <person name="Zhong H."/>
            <person name="Yano M."/>
            <person name="Yuan Q."/>
            <person name="Ouyang S."/>
            <person name="Liu J."/>
            <person name="Jones K.M."/>
            <person name="Gansberger K."/>
            <person name="Moffat K."/>
            <person name="Hill J."/>
            <person name="Bera J."/>
            <person name="Fadrosh D."/>
            <person name="Jin S."/>
            <person name="Johri S."/>
            <person name="Kim M."/>
            <person name="Overton L."/>
            <person name="Reardon M."/>
            <person name="Tsitrin T."/>
            <person name="Vuong H."/>
            <person name="Weaver B."/>
            <person name="Ciecko A."/>
            <person name="Tallon L."/>
            <person name="Jackson J."/>
            <person name="Pai G."/>
            <person name="Aken S.V."/>
            <person name="Utterback T."/>
            <person name="Reidmuller S."/>
            <person name="Feldblyum T."/>
            <person name="Hsiao J."/>
            <person name="Zismann V."/>
            <person name="Iobst S."/>
            <person name="de Vazeille A.R."/>
            <person name="Buell C.R."/>
            <person name="Ying K."/>
            <person name="Li Y."/>
            <person name="Lu T."/>
            <person name="Huang Y."/>
            <person name="Zhao Q."/>
            <person name="Feng Q."/>
            <person name="Zhang L."/>
            <person name="Zhu J."/>
            <person name="Weng Q."/>
            <person name="Mu J."/>
            <person name="Lu Y."/>
            <person name="Fan D."/>
            <person name="Liu Y."/>
            <person name="Guan J."/>
            <person name="Zhang Y."/>
            <person name="Yu S."/>
            <person name="Liu X."/>
            <person name="Zhang Y."/>
            <person name="Hong G."/>
            <person name="Han B."/>
            <person name="Choisne N."/>
            <person name="Demange N."/>
            <person name="Orjeda G."/>
            <person name="Samain S."/>
            <person name="Cattolico L."/>
            <person name="Pelletier E."/>
            <person name="Couloux A."/>
            <person name="Segurens B."/>
            <person name="Wincker P."/>
            <person name="D'Hont A."/>
            <person name="Scarpelli C."/>
            <person name="Weissenbach J."/>
            <person name="Salanoubat M."/>
            <person name="Quetier F."/>
            <person name="Yu Y."/>
            <person name="Kim H.R."/>
            <person name="Rambo T."/>
            <person name="Currie J."/>
            <person name="Collura K."/>
            <person name="Luo M."/>
            <person name="Yang T."/>
            <person name="Ammiraju J.S.S."/>
            <person name="Engler F."/>
            <person name="Soderlund C."/>
            <person name="Wing R.A."/>
            <person name="Palmer L.E."/>
            <person name="de la Bastide M."/>
            <person name="Spiegel L."/>
            <person name="Nascimento L."/>
            <person name="Zutavern T."/>
            <person name="O'Shaughnessy A."/>
            <person name="Dike S."/>
            <person name="Dedhia N."/>
            <person name="Preston R."/>
            <person name="Balija V."/>
            <person name="McCombie W.R."/>
            <person name="Chow T."/>
            <person name="Chen H."/>
            <person name="Chung M."/>
            <person name="Chen C."/>
            <person name="Shaw J."/>
            <person name="Wu H."/>
            <person name="Hsiao K."/>
            <person name="Chao Y."/>
            <person name="Chu M."/>
            <person name="Cheng C."/>
            <person name="Hour A."/>
            <person name="Lee P."/>
            <person name="Lin S."/>
            <person name="Lin Y."/>
            <person name="Liou J."/>
            <person name="Liu S."/>
            <person name="Hsing Y."/>
            <person name="Raghuvanshi S."/>
            <person name="Mohanty A."/>
            <person name="Bharti A.K."/>
            <person name="Gaur A."/>
            <person name="Gupta V."/>
            <person name="Kumar D."/>
            <person name="Ravi V."/>
            <person name="Vij S."/>
            <person name="Kapur A."/>
            <person name="Khurana P."/>
            <person name="Khurana P."/>
            <person name="Khurana J.P."/>
            <person name="Tyagi A.K."/>
            <person name="Gaikwad K."/>
            <person name="Singh A."/>
            <person name="Dalal V."/>
            <person name="Srivastava S."/>
            <person name="Dixit A."/>
            <person name="Pal A.K."/>
            <person name="Ghazi I.A."/>
            <person name="Yadav M."/>
            <person name="Pandit A."/>
            <person name="Bhargava A."/>
            <person name="Sureshbabu K."/>
            <person name="Batra K."/>
            <person name="Sharma T.R."/>
            <person name="Mohapatra T."/>
            <person name="Singh N.K."/>
            <person name="Messing J."/>
            <person name="Nelson A.B."/>
            <person name="Fuks G."/>
            <person name="Kavchok S."/>
            <person name="Keizer G."/>
            <person name="Linton E."/>
            <person name="Llaca V."/>
            <person name="Song R."/>
            <person name="Tanyolac B."/>
            <person name="Young S."/>
            <person name="Ho-Il K."/>
            <person name="Hahn J.H."/>
            <person name="Sangsakoo G."/>
            <person name="Vanavichit A."/>
            <person name="de Mattos Luiz.A.T."/>
            <person name="Zimmer P.D."/>
            <person name="Malone G."/>
            <person name="Dellagostin O."/>
            <person name="de Oliveira A.C."/>
            <person name="Bevan M."/>
            <person name="Bancroft I."/>
            <person name="Minx P."/>
            <person name="Cordum H."/>
            <person name="Wilson R."/>
            <person name="Cheng Z."/>
            <person name="Jin W."/>
            <person name="Jiang J."/>
            <person name="Leong S.A."/>
            <person name="Iwama H."/>
            <person name="Gojobori T."/>
            <person name="Itoh T."/>
            <person name="Niimura Y."/>
            <person name="Fujii Y."/>
            <person name="Habara T."/>
            <person name="Sakai H."/>
            <person name="Sato Y."/>
            <person name="Wilson G."/>
            <person name="Kumar K."/>
            <person name="McCouch S."/>
            <person name="Juretic N."/>
            <person name="Hoen D."/>
            <person name="Wright S."/>
            <person name="Bruskiewich R."/>
            <person name="Bureau T."/>
            <person name="Miyao A."/>
            <person name="Hirochika H."/>
            <person name="Nishikawa T."/>
            <person name="Kadowaki K."/>
            <person name="Sugiura M."/>
            <person name="Burr B."/>
            <person name="Sasaki T."/>
        </authorList>
    </citation>
    <scope>NUCLEOTIDE SEQUENCE [LARGE SCALE GENOMIC DNA]</scope>
    <source>
        <strain evidence="3">cv. Nipponbare</strain>
    </source>
</reference>